<evidence type="ECO:0008006" key="3">
    <source>
        <dbReference type="Google" id="ProtNLM"/>
    </source>
</evidence>
<keyword evidence="1" id="KW-0812">Transmembrane</keyword>
<dbReference type="AlphaFoldDB" id="X1LWJ5"/>
<evidence type="ECO:0000256" key="1">
    <source>
        <dbReference type="SAM" id="Phobius"/>
    </source>
</evidence>
<keyword evidence="1" id="KW-0472">Membrane</keyword>
<dbReference type="EMBL" id="BARV01012695">
    <property type="protein sequence ID" value="GAI06810.1"/>
    <property type="molecule type" value="Genomic_DNA"/>
</dbReference>
<evidence type="ECO:0000313" key="2">
    <source>
        <dbReference type="EMBL" id="GAI06810.1"/>
    </source>
</evidence>
<protein>
    <recommendedName>
        <fullName evidence="3">Type II secretion system protein GspI C-terminal domain-containing protein</fullName>
    </recommendedName>
</protein>
<name>X1LWJ5_9ZZZZ</name>
<feature type="non-terminal residue" evidence="2">
    <location>
        <position position="151"/>
    </location>
</feature>
<comment type="caution">
    <text evidence="2">The sequence shown here is derived from an EMBL/GenBank/DDBJ whole genome shotgun (WGS) entry which is preliminary data.</text>
</comment>
<accession>X1LWJ5</accession>
<reference evidence="2" key="1">
    <citation type="journal article" date="2014" name="Front. Microbiol.">
        <title>High frequency of phylogenetically diverse reductive dehalogenase-homologous genes in deep subseafloor sedimentary metagenomes.</title>
        <authorList>
            <person name="Kawai M."/>
            <person name="Futagami T."/>
            <person name="Toyoda A."/>
            <person name="Takaki Y."/>
            <person name="Nishi S."/>
            <person name="Hori S."/>
            <person name="Arai W."/>
            <person name="Tsubouchi T."/>
            <person name="Morono Y."/>
            <person name="Uchiyama I."/>
            <person name="Ito T."/>
            <person name="Fujiyama A."/>
            <person name="Inagaki F."/>
            <person name="Takami H."/>
        </authorList>
    </citation>
    <scope>NUCLEOTIDE SEQUENCE</scope>
    <source>
        <strain evidence="2">Expedition CK06-06</strain>
    </source>
</reference>
<proteinExistence type="predicted"/>
<keyword evidence="1" id="KW-1133">Transmembrane helix</keyword>
<sequence length="151" mass="17317">MSAFSLIETVTALIILAIISSSVFVVINRCMSSVADSALRMQAFEVSRKNMETLLVKDSVTEMVEYGSSDKYPEIQWQTTVETFYEPITERMWIQAVCSAEYTDTTGELQTVELTHWLTNLTKEQLIQIIEEQQKDLTDEQIIKLIFNSNF</sequence>
<organism evidence="2">
    <name type="scientific">marine sediment metagenome</name>
    <dbReference type="NCBI Taxonomy" id="412755"/>
    <lineage>
        <taxon>unclassified sequences</taxon>
        <taxon>metagenomes</taxon>
        <taxon>ecological metagenomes</taxon>
    </lineage>
</organism>
<gene>
    <name evidence="2" type="ORF">S06H3_23378</name>
</gene>
<feature type="transmembrane region" description="Helical" evidence="1">
    <location>
        <begin position="6"/>
        <end position="27"/>
    </location>
</feature>